<keyword evidence="5" id="KW-0564">Palmitate</keyword>
<dbReference type="PANTHER" id="PTHR30429">
    <property type="entry name" value="D-METHIONINE-BINDING LIPOPROTEIN METQ"/>
    <property type="match status" value="1"/>
</dbReference>
<evidence type="ECO:0000256" key="4">
    <source>
        <dbReference type="ARBA" id="ARBA00023136"/>
    </source>
</evidence>
<name>A0A2S0P8E9_9NEIS</name>
<evidence type="ECO:0000256" key="5">
    <source>
        <dbReference type="ARBA" id="ARBA00023139"/>
    </source>
</evidence>
<dbReference type="Gene3D" id="3.40.190.10">
    <property type="entry name" value="Periplasmic binding protein-like II"/>
    <property type="match status" value="2"/>
</dbReference>
<accession>A0A2S0P8E9</accession>
<dbReference type="KEGG" id="maer:DAI18_06005"/>
<evidence type="ECO:0000313" key="7">
    <source>
        <dbReference type="EMBL" id="AVY93648.1"/>
    </source>
</evidence>
<dbReference type="OrthoDB" id="9812878at2"/>
<dbReference type="Pfam" id="PF03180">
    <property type="entry name" value="Lipoprotein_9"/>
    <property type="match status" value="1"/>
</dbReference>
<comment type="subcellular location">
    <subcellularLocation>
        <location evidence="1">Membrane</location>
        <topology evidence="1">Lipid-anchor</topology>
    </subcellularLocation>
</comment>
<dbReference type="RefSeq" id="WP_028498626.1">
    <property type="nucleotide sequence ID" value="NZ_CALFSO010000095.1"/>
</dbReference>
<reference evidence="7 8" key="1">
    <citation type="submission" date="2018-04" db="EMBL/GenBank/DDBJ databases">
        <title>Denitrifier Microvirgula.</title>
        <authorList>
            <person name="Anderson E."/>
            <person name="Jang J."/>
            <person name="Ishii S."/>
        </authorList>
    </citation>
    <scope>NUCLEOTIDE SEQUENCE [LARGE SCALE GENOMIC DNA]</scope>
    <source>
        <strain evidence="7 8">BE2.4</strain>
    </source>
</reference>
<dbReference type="STRING" id="1122240.GCA_000620105_01255"/>
<sequence>MNSRTAGNRAAPTRTWLGAVLALTLMLPLAGQAKDAPIRLGVTPTPQVESLRIAAREAKAQGLEVELVEFNDWNTPNAALANGDIDVNYFQHIPFLENAKKQGGYRLVAIAPGTLTQIGLYSNKYKSFSQIPTGGTVAIASDPVNGGRGLLMLQKSGLIRLKPGVSYNASVQDIVSNPKKLKIIALEATQLARSLDDVDLAQGYPIFLKLAGRNPDNALLFDGIDNKLYALQFVVQPKDANNPRIRKFIDIYQHSKAVRASLDQVFGKLYVPAW</sequence>
<evidence type="ECO:0000256" key="6">
    <source>
        <dbReference type="ARBA" id="ARBA00023288"/>
    </source>
</evidence>
<dbReference type="Proteomes" id="UP000244173">
    <property type="component" value="Chromosome"/>
</dbReference>
<proteinExistence type="inferred from homology"/>
<keyword evidence="8" id="KW-1185">Reference proteome</keyword>
<dbReference type="AlphaFoldDB" id="A0A2S0P8E9"/>
<evidence type="ECO:0000256" key="2">
    <source>
        <dbReference type="ARBA" id="ARBA00008973"/>
    </source>
</evidence>
<keyword evidence="3" id="KW-0732">Signal</keyword>
<keyword evidence="6" id="KW-0449">Lipoprotein</keyword>
<evidence type="ECO:0000256" key="3">
    <source>
        <dbReference type="ARBA" id="ARBA00022729"/>
    </source>
</evidence>
<comment type="similarity">
    <text evidence="2">Belongs to the NlpA lipoprotein family.</text>
</comment>
<dbReference type="InterPro" id="IPR004872">
    <property type="entry name" value="Lipoprotein_NlpA"/>
</dbReference>
<keyword evidence="4" id="KW-0472">Membrane</keyword>
<dbReference type="PANTHER" id="PTHR30429:SF1">
    <property type="entry name" value="D-METHIONINE-BINDING LIPOPROTEIN METQ-RELATED"/>
    <property type="match status" value="1"/>
</dbReference>
<evidence type="ECO:0000313" key="8">
    <source>
        <dbReference type="Proteomes" id="UP000244173"/>
    </source>
</evidence>
<organism evidence="7 8">
    <name type="scientific">Microvirgula aerodenitrificans</name>
    <dbReference type="NCBI Taxonomy" id="57480"/>
    <lineage>
        <taxon>Bacteria</taxon>
        <taxon>Pseudomonadati</taxon>
        <taxon>Pseudomonadota</taxon>
        <taxon>Betaproteobacteria</taxon>
        <taxon>Neisseriales</taxon>
        <taxon>Aquaspirillaceae</taxon>
        <taxon>Microvirgula</taxon>
    </lineage>
</organism>
<dbReference type="EMBL" id="CP028519">
    <property type="protein sequence ID" value="AVY93648.1"/>
    <property type="molecule type" value="Genomic_DNA"/>
</dbReference>
<dbReference type="SUPFAM" id="SSF53850">
    <property type="entry name" value="Periplasmic binding protein-like II"/>
    <property type="match status" value="1"/>
</dbReference>
<evidence type="ECO:0000256" key="1">
    <source>
        <dbReference type="ARBA" id="ARBA00004635"/>
    </source>
</evidence>
<dbReference type="GO" id="GO:0016020">
    <property type="term" value="C:membrane"/>
    <property type="evidence" value="ECO:0007669"/>
    <property type="project" value="UniProtKB-SubCell"/>
</dbReference>
<protein>
    <submittedName>
        <fullName evidence="7">Methionine ABC transporter substrate-binding protein</fullName>
    </submittedName>
</protein>
<gene>
    <name evidence="7" type="ORF">DAI18_06005</name>
</gene>